<comment type="caution">
    <text evidence="8">The sequence shown here is derived from an EMBL/GenBank/DDBJ whole genome shotgun (WGS) entry which is preliminary data.</text>
</comment>
<organism evidence="8 9">
    <name type="scientific">Cercophora scortea</name>
    <dbReference type="NCBI Taxonomy" id="314031"/>
    <lineage>
        <taxon>Eukaryota</taxon>
        <taxon>Fungi</taxon>
        <taxon>Dikarya</taxon>
        <taxon>Ascomycota</taxon>
        <taxon>Pezizomycotina</taxon>
        <taxon>Sordariomycetes</taxon>
        <taxon>Sordariomycetidae</taxon>
        <taxon>Sordariales</taxon>
        <taxon>Lasiosphaeriaceae</taxon>
        <taxon>Cercophora</taxon>
    </lineage>
</organism>
<evidence type="ECO:0000256" key="5">
    <source>
        <dbReference type="ARBA" id="ARBA00038344"/>
    </source>
</evidence>
<reference evidence="8" key="1">
    <citation type="journal article" date="2023" name="Mol. Phylogenet. Evol.">
        <title>Genome-scale phylogeny and comparative genomics of the fungal order Sordariales.</title>
        <authorList>
            <person name="Hensen N."/>
            <person name="Bonometti L."/>
            <person name="Westerberg I."/>
            <person name="Brannstrom I.O."/>
            <person name="Guillou S."/>
            <person name="Cros-Aarteil S."/>
            <person name="Calhoun S."/>
            <person name="Haridas S."/>
            <person name="Kuo A."/>
            <person name="Mondo S."/>
            <person name="Pangilinan J."/>
            <person name="Riley R."/>
            <person name="LaButti K."/>
            <person name="Andreopoulos B."/>
            <person name="Lipzen A."/>
            <person name="Chen C."/>
            <person name="Yan M."/>
            <person name="Daum C."/>
            <person name="Ng V."/>
            <person name="Clum A."/>
            <person name="Steindorff A."/>
            <person name="Ohm R.A."/>
            <person name="Martin F."/>
            <person name="Silar P."/>
            <person name="Natvig D.O."/>
            <person name="Lalanne C."/>
            <person name="Gautier V."/>
            <person name="Ament-Velasquez S.L."/>
            <person name="Kruys A."/>
            <person name="Hutchinson M.I."/>
            <person name="Powell A.J."/>
            <person name="Barry K."/>
            <person name="Miller A.N."/>
            <person name="Grigoriev I.V."/>
            <person name="Debuchy R."/>
            <person name="Gladieux P."/>
            <person name="Hiltunen Thoren M."/>
            <person name="Johannesson H."/>
        </authorList>
    </citation>
    <scope>NUCLEOTIDE SEQUENCE</scope>
    <source>
        <strain evidence="8">SMH4131-1</strain>
    </source>
</reference>
<feature type="compositionally biased region" description="Low complexity" evidence="7">
    <location>
        <begin position="52"/>
        <end position="64"/>
    </location>
</feature>
<dbReference type="SMART" id="SM00320">
    <property type="entry name" value="WD40"/>
    <property type="match status" value="6"/>
</dbReference>
<dbReference type="SUPFAM" id="SSF50978">
    <property type="entry name" value="WD40 repeat-like"/>
    <property type="match status" value="1"/>
</dbReference>
<dbReference type="GO" id="GO:0030674">
    <property type="term" value="F:protein-macromolecule adaptor activity"/>
    <property type="evidence" value="ECO:0007669"/>
    <property type="project" value="TreeGrafter"/>
</dbReference>
<comment type="similarity">
    <text evidence="5">Belongs to the WD repeat cdt2 family.</text>
</comment>
<dbReference type="PROSITE" id="PS50082">
    <property type="entry name" value="WD_REPEATS_2"/>
    <property type="match status" value="2"/>
</dbReference>
<dbReference type="PANTHER" id="PTHR22852">
    <property type="entry name" value="LETHAL 2 DENTICLELESS PROTEIN RETINOIC ACID-REGULATED NUCLEAR MATRIX-ASSOCIATED PROTEIN"/>
    <property type="match status" value="1"/>
</dbReference>
<evidence type="ECO:0000256" key="4">
    <source>
        <dbReference type="ARBA" id="ARBA00022786"/>
    </source>
</evidence>
<protein>
    <submittedName>
        <fullName evidence="8">WD40-repeat-containing domain protein</fullName>
    </submittedName>
</protein>
<reference evidence="8" key="2">
    <citation type="submission" date="2023-06" db="EMBL/GenBank/DDBJ databases">
        <authorList>
            <consortium name="Lawrence Berkeley National Laboratory"/>
            <person name="Haridas S."/>
            <person name="Hensen N."/>
            <person name="Bonometti L."/>
            <person name="Westerberg I."/>
            <person name="Brannstrom I.O."/>
            <person name="Guillou S."/>
            <person name="Cros-Aarteil S."/>
            <person name="Calhoun S."/>
            <person name="Kuo A."/>
            <person name="Mondo S."/>
            <person name="Pangilinan J."/>
            <person name="Riley R."/>
            <person name="Labutti K."/>
            <person name="Andreopoulos B."/>
            <person name="Lipzen A."/>
            <person name="Chen C."/>
            <person name="Yanf M."/>
            <person name="Daum C."/>
            <person name="Ng V."/>
            <person name="Clum A."/>
            <person name="Steindorff A."/>
            <person name="Ohm R."/>
            <person name="Martin F."/>
            <person name="Silar P."/>
            <person name="Natvig D."/>
            <person name="Lalanne C."/>
            <person name="Gautier V."/>
            <person name="Ament-Velasquez S.L."/>
            <person name="Kruys A."/>
            <person name="Hutchinson M.I."/>
            <person name="Powell A.J."/>
            <person name="Barry K."/>
            <person name="Miller A.N."/>
            <person name="Grigoriev I.V."/>
            <person name="Debuchy R."/>
            <person name="Gladieux P."/>
            <person name="Thoren M.H."/>
            <person name="Johannesson H."/>
        </authorList>
    </citation>
    <scope>NUCLEOTIDE SEQUENCE</scope>
    <source>
        <strain evidence="8">SMH4131-1</strain>
    </source>
</reference>
<feature type="repeat" description="WD" evidence="6">
    <location>
        <begin position="285"/>
        <end position="326"/>
    </location>
</feature>
<dbReference type="Pfam" id="PF00400">
    <property type="entry name" value="WD40"/>
    <property type="match status" value="3"/>
</dbReference>
<feature type="region of interest" description="Disordered" evidence="7">
    <location>
        <begin position="540"/>
        <end position="560"/>
    </location>
</feature>
<keyword evidence="4" id="KW-0833">Ubl conjugation pathway</keyword>
<feature type="compositionally biased region" description="Low complexity" evidence="7">
    <location>
        <begin position="13"/>
        <end position="31"/>
    </location>
</feature>
<sequence>MSMSEKAPSGTKSSAMLSSNLLSSPPRAPSARGKERKNPSITPRKFKRFFTPRSRVSSRPSAARKALHDLTAPALNRSQTPSSPLKPISEEDGLDGLPSLHDGHRGSKRRKMLHTPDRAPPCHLPSPLQTSPALLQSPDMRPREQSPIRSLRFHQPDQDVAHLFDGLSDEEDDEDEPELPEYTRPIPLSRRGLGAQLVQRLAGGLGRANDRRLECPVADWRTDTADFYSKPEDVHVCSSHEGAPRAIPFCTTSCHKNSLVAVGDEEGYVRLLDSSKDFSKTHLSFQAHGNAIIDMEFSPDDLLLATASGDQTGRVIDMTTQTPISILGYHTASLKQVRFQPGRGSNAVLATSGRDGSVQIWDLRCRGGPVQDVVIRSAAGLHHSLPRPINPGCVVNSIYDAHARILRQSQSSTPQTPRSATGDVARTGEVPGRIGEVSVTALQFLPPGREHLLLTACEADASIKLWDIRATHTSRNHKNTTPISYTAPPPSHATWRPFGISSMALGGNGSRLYALCKDNTVYAYSTAHLVLGHAAELAPAQPGLDPPRRRHHAPGSEQQGLGPIYGFRHPLFHATSFYVKAAIRPAANGQAELLAVGSSDGCAVLFPTDERYVQDVWARSASDESYLVGKPTAGTVPGSRRGGGGGGAAPPGLARANSLTNSNIFARQADTMPIVRSGTPLVRGHSENEVGALAWASNGKLVTVGDDYMVRCWSEGRDEAMDLRTGGEASGRRWGCGWADVGDAWEGDQDDW</sequence>
<dbReference type="GO" id="GO:0005634">
    <property type="term" value="C:nucleus"/>
    <property type="evidence" value="ECO:0007669"/>
    <property type="project" value="TreeGrafter"/>
</dbReference>
<dbReference type="PANTHER" id="PTHR22852:SF0">
    <property type="entry name" value="DENTICLELESS PROTEIN HOMOLOG"/>
    <property type="match status" value="1"/>
</dbReference>
<dbReference type="InterPro" id="IPR051865">
    <property type="entry name" value="WD-repeat_CDT2_adapter"/>
</dbReference>
<dbReference type="AlphaFoldDB" id="A0AAE0MD07"/>
<evidence type="ECO:0000256" key="2">
    <source>
        <dbReference type="ARBA" id="ARBA00022574"/>
    </source>
</evidence>
<dbReference type="GO" id="GO:0043161">
    <property type="term" value="P:proteasome-mediated ubiquitin-dependent protein catabolic process"/>
    <property type="evidence" value="ECO:0007669"/>
    <property type="project" value="TreeGrafter"/>
</dbReference>
<keyword evidence="2 6" id="KW-0853">WD repeat</keyword>
<evidence type="ECO:0000256" key="1">
    <source>
        <dbReference type="ARBA" id="ARBA00004906"/>
    </source>
</evidence>
<evidence type="ECO:0000256" key="3">
    <source>
        <dbReference type="ARBA" id="ARBA00022737"/>
    </source>
</evidence>
<dbReference type="InterPro" id="IPR019775">
    <property type="entry name" value="WD40_repeat_CS"/>
</dbReference>
<dbReference type="InterPro" id="IPR036322">
    <property type="entry name" value="WD40_repeat_dom_sf"/>
</dbReference>
<feature type="region of interest" description="Disordered" evidence="7">
    <location>
        <begin position="408"/>
        <end position="428"/>
    </location>
</feature>
<feature type="repeat" description="WD" evidence="6">
    <location>
        <begin position="327"/>
        <end position="364"/>
    </location>
</feature>
<evidence type="ECO:0000313" key="9">
    <source>
        <dbReference type="Proteomes" id="UP001286456"/>
    </source>
</evidence>
<keyword evidence="9" id="KW-1185">Reference proteome</keyword>
<gene>
    <name evidence="8" type="ORF">B0T19DRAFT_177455</name>
</gene>
<feature type="region of interest" description="Disordered" evidence="7">
    <location>
        <begin position="629"/>
        <end position="651"/>
    </location>
</feature>
<feature type="region of interest" description="Disordered" evidence="7">
    <location>
        <begin position="1"/>
        <end position="146"/>
    </location>
</feature>
<accession>A0AAE0MD07</accession>
<name>A0AAE0MD07_9PEZI</name>
<keyword evidence="3" id="KW-0677">Repeat</keyword>
<evidence type="ECO:0000256" key="7">
    <source>
        <dbReference type="SAM" id="MobiDB-lite"/>
    </source>
</evidence>
<dbReference type="InterPro" id="IPR015943">
    <property type="entry name" value="WD40/YVTN_repeat-like_dom_sf"/>
</dbReference>
<dbReference type="EMBL" id="JAUEPO010000003">
    <property type="protein sequence ID" value="KAK3327917.1"/>
    <property type="molecule type" value="Genomic_DNA"/>
</dbReference>
<dbReference type="PROSITE" id="PS00678">
    <property type="entry name" value="WD_REPEATS_1"/>
    <property type="match status" value="1"/>
</dbReference>
<feature type="compositionally biased region" description="Low complexity" evidence="7">
    <location>
        <begin position="408"/>
        <end position="419"/>
    </location>
</feature>
<dbReference type="Proteomes" id="UP001286456">
    <property type="component" value="Unassembled WGS sequence"/>
</dbReference>
<evidence type="ECO:0000313" key="8">
    <source>
        <dbReference type="EMBL" id="KAK3327917.1"/>
    </source>
</evidence>
<evidence type="ECO:0000256" key="6">
    <source>
        <dbReference type="PROSITE-ProRule" id="PRU00221"/>
    </source>
</evidence>
<comment type="pathway">
    <text evidence="1">Protein modification; protein ubiquitination.</text>
</comment>
<dbReference type="PROSITE" id="PS50294">
    <property type="entry name" value="WD_REPEATS_REGION"/>
    <property type="match status" value="1"/>
</dbReference>
<dbReference type="Gene3D" id="2.130.10.10">
    <property type="entry name" value="YVTN repeat-like/Quinoprotein amine dehydrogenase"/>
    <property type="match status" value="2"/>
</dbReference>
<proteinExistence type="inferred from homology"/>
<feature type="compositionally biased region" description="Gly residues" evidence="7">
    <location>
        <begin position="640"/>
        <end position="649"/>
    </location>
</feature>
<dbReference type="InterPro" id="IPR001680">
    <property type="entry name" value="WD40_rpt"/>
</dbReference>